<dbReference type="InterPro" id="IPR006260">
    <property type="entry name" value="TonB/TolA_C"/>
</dbReference>
<dbReference type="Pfam" id="PF03544">
    <property type="entry name" value="TonB_C"/>
    <property type="match status" value="1"/>
</dbReference>
<dbReference type="Gene3D" id="3.30.1150.10">
    <property type="match status" value="1"/>
</dbReference>
<evidence type="ECO:0000256" key="2">
    <source>
        <dbReference type="ARBA" id="ARBA00006555"/>
    </source>
</evidence>
<dbReference type="AlphaFoldDB" id="A0A9X2WTN4"/>
<evidence type="ECO:0000256" key="7">
    <source>
        <dbReference type="ARBA" id="ARBA00022927"/>
    </source>
</evidence>
<feature type="transmembrane region" description="Helical" evidence="10">
    <location>
        <begin position="12"/>
        <end position="33"/>
    </location>
</feature>
<evidence type="ECO:0000259" key="12">
    <source>
        <dbReference type="PROSITE" id="PS52015"/>
    </source>
</evidence>
<dbReference type="InterPro" id="IPR037682">
    <property type="entry name" value="TonB_C"/>
</dbReference>
<dbReference type="SUPFAM" id="SSF74653">
    <property type="entry name" value="TolA/TonB C-terminal domain"/>
    <property type="match status" value="1"/>
</dbReference>
<evidence type="ECO:0000256" key="11">
    <source>
        <dbReference type="SAM" id="MobiDB-lite"/>
    </source>
</evidence>
<dbReference type="GO" id="GO:0031992">
    <property type="term" value="F:energy transducer activity"/>
    <property type="evidence" value="ECO:0007669"/>
    <property type="project" value="InterPro"/>
</dbReference>
<evidence type="ECO:0000313" key="13">
    <source>
        <dbReference type="EMBL" id="MCT7945203.1"/>
    </source>
</evidence>
<dbReference type="PRINTS" id="PR01374">
    <property type="entry name" value="TONBPROTEIN"/>
</dbReference>
<dbReference type="GO" id="GO:0015891">
    <property type="term" value="P:siderophore transport"/>
    <property type="evidence" value="ECO:0007669"/>
    <property type="project" value="InterPro"/>
</dbReference>
<evidence type="ECO:0000256" key="1">
    <source>
        <dbReference type="ARBA" id="ARBA00004383"/>
    </source>
</evidence>
<dbReference type="PROSITE" id="PS52015">
    <property type="entry name" value="TONB_CTD"/>
    <property type="match status" value="1"/>
</dbReference>
<feature type="compositionally biased region" description="Pro residues" evidence="11">
    <location>
        <begin position="101"/>
        <end position="111"/>
    </location>
</feature>
<dbReference type="GO" id="GO:0030288">
    <property type="term" value="C:outer membrane-bounded periplasmic space"/>
    <property type="evidence" value="ECO:0007669"/>
    <property type="project" value="InterPro"/>
</dbReference>
<name>A0A9X2WTN4_9GAMM</name>
<keyword evidence="3 10" id="KW-0813">Transport</keyword>
<keyword evidence="8 10" id="KW-1133">Transmembrane helix</keyword>
<organism evidence="13 14">
    <name type="scientific">Shewanella septentrionalis</name>
    <dbReference type="NCBI Taxonomy" id="2952223"/>
    <lineage>
        <taxon>Bacteria</taxon>
        <taxon>Pseudomonadati</taxon>
        <taxon>Pseudomonadota</taxon>
        <taxon>Gammaproteobacteria</taxon>
        <taxon>Alteromonadales</taxon>
        <taxon>Shewanellaceae</taxon>
        <taxon>Shewanella</taxon>
    </lineage>
</organism>
<dbReference type="NCBIfam" id="TIGR01352">
    <property type="entry name" value="tonB_Cterm"/>
    <property type="match status" value="1"/>
</dbReference>
<comment type="function">
    <text evidence="10">Interacts with outer membrane receptor proteins that carry out high-affinity binding and energy dependent uptake into the periplasmic space of specific substrates. It could act to transduce energy from the cytoplasmic membrane to specific energy-requiring processes in the outer membrane, resulting in the release into the periplasm of ligands bound by these outer membrane proteins.</text>
</comment>
<keyword evidence="7 10" id="KW-0653">Protein transport</keyword>
<keyword evidence="5 10" id="KW-0997">Cell inner membrane</keyword>
<evidence type="ECO:0000313" key="14">
    <source>
        <dbReference type="Proteomes" id="UP001155604"/>
    </source>
</evidence>
<accession>A0A9X2WTN4</accession>
<dbReference type="GO" id="GO:0055085">
    <property type="term" value="P:transmembrane transport"/>
    <property type="evidence" value="ECO:0007669"/>
    <property type="project" value="InterPro"/>
</dbReference>
<feature type="domain" description="TonB C-terminal" evidence="12">
    <location>
        <begin position="177"/>
        <end position="268"/>
    </location>
</feature>
<gene>
    <name evidence="13" type="ORF">NE536_07440</name>
</gene>
<dbReference type="EMBL" id="JAMTCC010000010">
    <property type="protein sequence ID" value="MCT7945203.1"/>
    <property type="molecule type" value="Genomic_DNA"/>
</dbReference>
<dbReference type="RefSeq" id="WP_261272306.1">
    <property type="nucleotide sequence ID" value="NZ_JAMTCC010000010.1"/>
</dbReference>
<feature type="region of interest" description="Disordered" evidence="11">
    <location>
        <begin position="62"/>
        <end position="173"/>
    </location>
</feature>
<evidence type="ECO:0000256" key="8">
    <source>
        <dbReference type="ARBA" id="ARBA00022989"/>
    </source>
</evidence>
<keyword evidence="9 10" id="KW-0472">Membrane</keyword>
<evidence type="ECO:0000256" key="4">
    <source>
        <dbReference type="ARBA" id="ARBA00022475"/>
    </source>
</evidence>
<comment type="similarity">
    <text evidence="2 10">Belongs to the TonB family.</text>
</comment>
<keyword evidence="6 10" id="KW-0812">Transmembrane</keyword>
<evidence type="ECO:0000256" key="6">
    <source>
        <dbReference type="ARBA" id="ARBA00022692"/>
    </source>
</evidence>
<evidence type="ECO:0000256" key="9">
    <source>
        <dbReference type="ARBA" id="ARBA00023136"/>
    </source>
</evidence>
<keyword evidence="10" id="KW-0735">Signal-anchor</keyword>
<sequence length="268" mass="28430">MTDQELAPSIAQCGIALLLAAFLHIALTAAVFWSPAVITPTGQTKAVGNGGIEISLGPAGSAASALPQTAAPVAEQKSEPITEQLDKPEPLPPVAKKVTPTPRPKPKPITPTPQDELTTQSEVNEQHSSPTETPSPTALAASANEVGQSGEGHSAEQNKAASGDNMTGGGLLGDTQDYTATLLAWLEQHKEYPRTARNRRQQGTVMLYFVLDRQGRVSASRIEQSSGYQTLDAEALKMLQRAQPLPAIPDAMPNETLELVVPVQFFLR</sequence>
<dbReference type="PANTHER" id="PTHR33446">
    <property type="entry name" value="PROTEIN TONB-RELATED"/>
    <property type="match status" value="1"/>
</dbReference>
<keyword evidence="4 10" id="KW-1003">Cell membrane</keyword>
<proteinExistence type="inferred from homology"/>
<comment type="caution">
    <text evidence="13">The sequence shown here is derived from an EMBL/GenBank/DDBJ whole genome shotgun (WGS) entry which is preliminary data.</text>
</comment>
<dbReference type="Proteomes" id="UP001155604">
    <property type="component" value="Unassembled WGS sequence"/>
</dbReference>
<evidence type="ECO:0000256" key="3">
    <source>
        <dbReference type="ARBA" id="ARBA00022448"/>
    </source>
</evidence>
<feature type="compositionally biased region" description="Polar residues" evidence="11">
    <location>
        <begin position="115"/>
        <end position="136"/>
    </location>
</feature>
<reference evidence="13" key="1">
    <citation type="journal article" date="2023" name="Int. J. Syst. Evol. Microbiol.">
        <title>&lt;i&gt;Shewanella septentrionalis&lt;/i&gt; sp. nov. and &lt;i&gt;Shewanella holmiensis&lt;/i&gt; sp. nov., isolated from Baltic Sea water and sediments.</title>
        <authorList>
            <person name="Martin-Rodriguez A.J."/>
            <person name="Thorell K."/>
            <person name="Joffre E."/>
            <person name="Jensie-Markopoulos S."/>
            <person name="Moore E.R.B."/>
            <person name="Sjoling A."/>
        </authorList>
    </citation>
    <scope>NUCLEOTIDE SEQUENCE</scope>
    <source>
        <strain evidence="13">SP1W3</strain>
    </source>
</reference>
<protein>
    <recommendedName>
        <fullName evidence="10">Protein TonB</fullName>
    </recommendedName>
</protein>
<dbReference type="InterPro" id="IPR051045">
    <property type="entry name" value="TonB-dependent_transducer"/>
</dbReference>
<dbReference type="GO" id="GO:0005886">
    <property type="term" value="C:plasma membrane"/>
    <property type="evidence" value="ECO:0007669"/>
    <property type="project" value="UniProtKB-SubCell"/>
</dbReference>
<comment type="subcellular location">
    <subcellularLocation>
        <location evidence="1 10">Cell inner membrane</location>
        <topology evidence="1 10">Single-pass membrane protein</topology>
        <orientation evidence="1 10">Periplasmic side</orientation>
    </subcellularLocation>
</comment>
<dbReference type="InterPro" id="IPR003538">
    <property type="entry name" value="TonB"/>
</dbReference>
<keyword evidence="14" id="KW-1185">Reference proteome</keyword>
<evidence type="ECO:0000256" key="10">
    <source>
        <dbReference type="RuleBase" id="RU362123"/>
    </source>
</evidence>
<evidence type="ECO:0000256" key="5">
    <source>
        <dbReference type="ARBA" id="ARBA00022519"/>
    </source>
</evidence>
<dbReference type="GO" id="GO:0015031">
    <property type="term" value="P:protein transport"/>
    <property type="evidence" value="ECO:0007669"/>
    <property type="project" value="UniProtKB-UniRule"/>
</dbReference>
<feature type="compositionally biased region" description="Basic and acidic residues" evidence="11">
    <location>
        <begin position="76"/>
        <end position="89"/>
    </location>
</feature>